<dbReference type="RefSeq" id="WP_066358556.1">
    <property type="nucleotide sequence ID" value="NZ_JAMXDH010000003.1"/>
</dbReference>
<comment type="caution">
    <text evidence="2">The sequence shown here is derived from an EMBL/GenBank/DDBJ whole genome shotgun (WGS) entry which is preliminary data.</text>
</comment>
<dbReference type="EMBL" id="NXGJ01000003">
    <property type="protein sequence ID" value="PRM88306.1"/>
    <property type="molecule type" value="Genomic_DNA"/>
</dbReference>
<gene>
    <name evidence="2" type="ORF">CJ669_03720</name>
</gene>
<protein>
    <submittedName>
        <fullName evidence="2">Uncharacterized protein</fullName>
    </submittedName>
</protein>
<feature type="coiled-coil region" evidence="1">
    <location>
        <begin position="24"/>
        <end position="51"/>
    </location>
</feature>
<organism evidence="2 3">
    <name type="scientific">Aliarcobacter cryaerophilus</name>
    <dbReference type="NCBI Taxonomy" id="28198"/>
    <lineage>
        <taxon>Bacteria</taxon>
        <taxon>Pseudomonadati</taxon>
        <taxon>Campylobacterota</taxon>
        <taxon>Epsilonproteobacteria</taxon>
        <taxon>Campylobacterales</taxon>
        <taxon>Arcobacteraceae</taxon>
        <taxon>Aliarcobacter</taxon>
    </lineage>
</organism>
<sequence>MKLSKIVDKVKKYLEKDNLKVSQEEKLLNIIEELEKKRSKIKDELKNIDKDNIKKRVELEKKYNAVSKVLKKSRSIL</sequence>
<evidence type="ECO:0000313" key="3">
    <source>
        <dbReference type="Proteomes" id="UP000239065"/>
    </source>
</evidence>
<evidence type="ECO:0000256" key="1">
    <source>
        <dbReference type="SAM" id="Coils"/>
    </source>
</evidence>
<evidence type="ECO:0000313" key="2">
    <source>
        <dbReference type="EMBL" id="PRM88306.1"/>
    </source>
</evidence>
<reference evidence="2 3" key="1">
    <citation type="submission" date="2017-09" db="EMBL/GenBank/DDBJ databases">
        <title>Reassesment of A. cryaerophilus.</title>
        <authorList>
            <person name="Perez-Cataluna A."/>
            <person name="Collado L."/>
            <person name="Salgado O."/>
            <person name="Lefinanco V."/>
            <person name="Figueras M.J."/>
        </authorList>
    </citation>
    <scope>NUCLEOTIDE SEQUENCE [LARGE SCALE GENOMIC DNA]</scope>
    <source>
        <strain evidence="2 3">LMG 9861</strain>
    </source>
</reference>
<accession>A0A2S9SP05</accession>
<name>A0A2S9SP05_9BACT</name>
<dbReference type="AlphaFoldDB" id="A0A2S9SP05"/>
<keyword evidence="1" id="KW-0175">Coiled coil</keyword>
<dbReference type="Proteomes" id="UP000239065">
    <property type="component" value="Unassembled WGS sequence"/>
</dbReference>
<proteinExistence type="predicted"/>